<feature type="domain" description="ETS" evidence="4">
    <location>
        <begin position="145"/>
        <end position="228"/>
    </location>
</feature>
<dbReference type="Proteomes" id="UP000826234">
    <property type="component" value="Unassembled WGS sequence"/>
</dbReference>
<protein>
    <recommendedName>
        <fullName evidence="4">ETS domain-containing protein</fullName>
    </recommendedName>
</protein>
<proteinExistence type="inferred from homology"/>
<reference evidence="5 6" key="1">
    <citation type="journal article" date="2022" name="Gigascience">
        <title>A chromosome-level genome assembly and annotation of the desert horned lizard, Phrynosoma platyrhinos, provides insight into chromosomal rearrangements among reptiles.</title>
        <authorList>
            <person name="Koochekian N."/>
            <person name="Ascanio A."/>
            <person name="Farleigh K."/>
            <person name="Card D.C."/>
            <person name="Schield D.R."/>
            <person name="Castoe T.A."/>
            <person name="Jezkova T."/>
        </authorList>
    </citation>
    <scope>NUCLEOTIDE SEQUENCE [LARGE SCALE GENOMIC DNA]</scope>
    <source>
        <strain evidence="5">NK-2021</strain>
    </source>
</reference>
<evidence type="ECO:0000256" key="3">
    <source>
        <dbReference type="RuleBase" id="RU004019"/>
    </source>
</evidence>
<evidence type="ECO:0000313" key="6">
    <source>
        <dbReference type="Proteomes" id="UP000826234"/>
    </source>
</evidence>
<organism evidence="5 6">
    <name type="scientific">Phrynosoma platyrhinos</name>
    <name type="common">Desert horned lizard</name>
    <dbReference type="NCBI Taxonomy" id="52577"/>
    <lineage>
        <taxon>Eukaryota</taxon>
        <taxon>Metazoa</taxon>
        <taxon>Chordata</taxon>
        <taxon>Craniata</taxon>
        <taxon>Vertebrata</taxon>
        <taxon>Euteleostomi</taxon>
        <taxon>Lepidosauria</taxon>
        <taxon>Squamata</taxon>
        <taxon>Bifurcata</taxon>
        <taxon>Unidentata</taxon>
        <taxon>Episquamata</taxon>
        <taxon>Toxicofera</taxon>
        <taxon>Iguania</taxon>
        <taxon>Phrynosomatidae</taxon>
        <taxon>Phrynosomatinae</taxon>
        <taxon>Phrynosoma</taxon>
    </lineage>
</organism>
<comment type="similarity">
    <text evidence="1 3">Belongs to the ETS family.</text>
</comment>
<keyword evidence="3" id="KW-0539">Nucleus</keyword>
<dbReference type="Gene3D" id="1.10.10.10">
    <property type="entry name" value="Winged helix-like DNA-binding domain superfamily/Winged helix DNA-binding domain"/>
    <property type="match status" value="1"/>
</dbReference>
<dbReference type="PROSITE" id="PS50061">
    <property type="entry name" value="ETS_DOMAIN_3"/>
    <property type="match status" value="1"/>
</dbReference>
<name>A0ABQ7SI45_PHRPL</name>
<dbReference type="PANTHER" id="PTHR11849">
    <property type="entry name" value="ETS"/>
    <property type="match status" value="1"/>
</dbReference>
<dbReference type="SUPFAM" id="SSF46785">
    <property type="entry name" value="Winged helix' DNA-binding domain"/>
    <property type="match status" value="1"/>
</dbReference>
<dbReference type="PANTHER" id="PTHR11849:SF17">
    <property type="entry name" value="TRANSCRIPTION FACTOR SPI-C"/>
    <property type="match status" value="1"/>
</dbReference>
<feature type="non-terminal residue" evidence="5">
    <location>
        <position position="262"/>
    </location>
</feature>
<dbReference type="InterPro" id="IPR000418">
    <property type="entry name" value="Ets_dom"/>
</dbReference>
<gene>
    <name evidence="5" type="ORF">JD844_028544</name>
</gene>
<keyword evidence="2 3" id="KW-0238">DNA-binding</keyword>
<keyword evidence="6" id="KW-1185">Reference proteome</keyword>
<dbReference type="InterPro" id="IPR036388">
    <property type="entry name" value="WH-like_DNA-bd_sf"/>
</dbReference>
<dbReference type="InterPro" id="IPR046328">
    <property type="entry name" value="ETS_fam"/>
</dbReference>
<comment type="subcellular location">
    <subcellularLocation>
        <location evidence="3">Nucleus</location>
    </subcellularLocation>
</comment>
<dbReference type="PRINTS" id="PR00454">
    <property type="entry name" value="ETSDOMAIN"/>
</dbReference>
<evidence type="ECO:0000313" key="5">
    <source>
        <dbReference type="EMBL" id="KAH0616999.1"/>
    </source>
</evidence>
<accession>A0ABQ7SI45</accession>
<evidence type="ECO:0000256" key="2">
    <source>
        <dbReference type="ARBA" id="ARBA00023125"/>
    </source>
</evidence>
<dbReference type="PROSITE" id="PS00346">
    <property type="entry name" value="ETS_DOMAIN_2"/>
    <property type="match status" value="1"/>
</dbReference>
<dbReference type="InterPro" id="IPR036390">
    <property type="entry name" value="WH_DNA-bd_sf"/>
</dbReference>
<dbReference type="SMART" id="SM00413">
    <property type="entry name" value="ETS"/>
    <property type="match status" value="1"/>
</dbReference>
<comment type="caution">
    <text evidence="5">The sequence shown here is derived from an EMBL/GenBank/DDBJ whole genome shotgun (WGS) entry which is preliminary data.</text>
</comment>
<sequence>MHTSLYKSFSNLGCTSSSSPCLYFISTATNKCLLSQNFTDQDLLGQALEDALEVLQQHSDGDLNYVPERYQNCLTYHHHSFQANPSYLAEPSTEQPTHSWRTMIKAEADLYPDTTVYHTLQTVPETQGMCTTPLQHKGGKGLKKLRLFQYLLESLHNPDMANCIQWIDESNGVFQFVSKNKEKLAELWGLRKGNRKTMTYQKMARALRNYGKTGEIIKIRRKLTYQFGAMILQKLSPTGFFGENEIIDQYVQDDEEYQHAND</sequence>
<dbReference type="EMBL" id="JAIPUX010005290">
    <property type="protein sequence ID" value="KAH0616999.1"/>
    <property type="molecule type" value="Genomic_DNA"/>
</dbReference>
<evidence type="ECO:0000256" key="1">
    <source>
        <dbReference type="ARBA" id="ARBA00005562"/>
    </source>
</evidence>
<dbReference type="Pfam" id="PF00178">
    <property type="entry name" value="Ets"/>
    <property type="match status" value="1"/>
</dbReference>
<evidence type="ECO:0000259" key="4">
    <source>
        <dbReference type="PROSITE" id="PS50061"/>
    </source>
</evidence>